<gene>
    <name evidence="2" type="ORF">PR048_031423</name>
</gene>
<accession>A0ABQ9G581</accession>
<keyword evidence="3" id="KW-1185">Reference proteome</keyword>
<sequence length="117" mass="13214">MKHHRNVREEEMETGDPRENLPIGGIVWRDSHEREIRERPPLRIKPGWRETGDPRENPPTGGIVRHDTHSRKSGVNRPGIEPGSPSWEASSLTAQPPWPRDNLAITVKCPAVIVTPV</sequence>
<organism evidence="2 3">
    <name type="scientific">Dryococelus australis</name>
    <dbReference type="NCBI Taxonomy" id="614101"/>
    <lineage>
        <taxon>Eukaryota</taxon>
        <taxon>Metazoa</taxon>
        <taxon>Ecdysozoa</taxon>
        <taxon>Arthropoda</taxon>
        <taxon>Hexapoda</taxon>
        <taxon>Insecta</taxon>
        <taxon>Pterygota</taxon>
        <taxon>Neoptera</taxon>
        <taxon>Polyneoptera</taxon>
        <taxon>Phasmatodea</taxon>
        <taxon>Verophasmatodea</taxon>
        <taxon>Anareolatae</taxon>
        <taxon>Phasmatidae</taxon>
        <taxon>Eurycanthinae</taxon>
        <taxon>Dryococelus</taxon>
    </lineage>
</organism>
<dbReference type="Proteomes" id="UP001159363">
    <property type="component" value="Chromosome 14"/>
</dbReference>
<reference evidence="2 3" key="1">
    <citation type="submission" date="2023-02" db="EMBL/GenBank/DDBJ databases">
        <title>LHISI_Scaffold_Assembly.</title>
        <authorList>
            <person name="Stuart O.P."/>
            <person name="Cleave R."/>
            <person name="Magrath M.J.L."/>
            <person name="Mikheyev A.S."/>
        </authorList>
    </citation>
    <scope>NUCLEOTIDE SEQUENCE [LARGE SCALE GENOMIC DNA]</scope>
    <source>
        <strain evidence="2">Daus_M_001</strain>
        <tissue evidence="2">Leg muscle</tissue>
    </source>
</reference>
<protein>
    <submittedName>
        <fullName evidence="2">Uncharacterized protein</fullName>
    </submittedName>
</protein>
<evidence type="ECO:0000256" key="1">
    <source>
        <dbReference type="SAM" id="MobiDB-lite"/>
    </source>
</evidence>
<proteinExistence type="predicted"/>
<name>A0ABQ9G581_9NEOP</name>
<feature type="compositionally biased region" description="Basic and acidic residues" evidence="1">
    <location>
        <begin position="38"/>
        <end position="56"/>
    </location>
</feature>
<feature type="region of interest" description="Disordered" evidence="1">
    <location>
        <begin position="38"/>
        <end position="101"/>
    </location>
</feature>
<evidence type="ECO:0000313" key="3">
    <source>
        <dbReference type="Proteomes" id="UP001159363"/>
    </source>
</evidence>
<dbReference type="EMBL" id="JARBHB010000015">
    <property type="protein sequence ID" value="KAJ8867620.1"/>
    <property type="molecule type" value="Genomic_DNA"/>
</dbReference>
<comment type="caution">
    <text evidence="2">The sequence shown here is derived from an EMBL/GenBank/DDBJ whole genome shotgun (WGS) entry which is preliminary data.</text>
</comment>
<evidence type="ECO:0000313" key="2">
    <source>
        <dbReference type="EMBL" id="KAJ8867620.1"/>
    </source>
</evidence>
<feature type="region of interest" description="Disordered" evidence="1">
    <location>
        <begin position="1"/>
        <end position="26"/>
    </location>
</feature>